<dbReference type="Proteomes" id="UP000073601">
    <property type="component" value="Unassembled WGS sequence"/>
</dbReference>
<evidence type="ECO:0000256" key="1">
    <source>
        <dbReference type="ARBA" id="ARBA00022723"/>
    </source>
</evidence>
<evidence type="ECO:0000259" key="5">
    <source>
        <dbReference type="PROSITE" id="PS01358"/>
    </source>
</evidence>
<reference evidence="7" key="1">
    <citation type="submission" date="2016-02" db="EMBL/GenBank/DDBJ databases">
        <authorList>
            <person name="Rodrigo-Torres Lidia"/>
            <person name="Arahal R.David."/>
        </authorList>
    </citation>
    <scope>NUCLEOTIDE SEQUENCE [LARGE SCALE GENOMIC DNA]</scope>
    <source>
        <strain evidence="7">CECT 8713</strain>
    </source>
</reference>
<accession>A0A128FJY6</accession>
<sequence length="90" mass="10417">MVIKYNWVCNQCQHVNMSGTDSCVKCGCSAYANPDEILARKDPEEFKFKELKKYIESKAVFFLIAPGFIILFFYNGQALYFTLWLVSLNN</sequence>
<evidence type="ECO:0000256" key="3">
    <source>
        <dbReference type="ARBA" id="ARBA00022833"/>
    </source>
</evidence>
<feature type="domain" description="RanBP2-type" evidence="5">
    <location>
        <begin position="7"/>
        <end position="26"/>
    </location>
</feature>
<keyword evidence="2" id="KW-0863">Zinc-finger</keyword>
<keyword evidence="4" id="KW-1133">Transmembrane helix</keyword>
<evidence type="ECO:0000256" key="2">
    <source>
        <dbReference type="ARBA" id="ARBA00022771"/>
    </source>
</evidence>
<keyword evidence="4" id="KW-0812">Transmembrane</keyword>
<organism evidence="6 7">
    <name type="scientific">Grimontia marina</name>
    <dbReference type="NCBI Taxonomy" id="646534"/>
    <lineage>
        <taxon>Bacteria</taxon>
        <taxon>Pseudomonadati</taxon>
        <taxon>Pseudomonadota</taxon>
        <taxon>Gammaproteobacteria</taxon>
        <taxon>Vibrionales</taxon>
        <taxon>Vibrionaceae</taxon>
        <taxon>Grimontia</taxon>
    </lineage>
</organism>
<dbReference type="GO" id="GO:0008270">
    <property type="term" value="F:zinc ion binding"/>
    <property type="evidence" value="ECO:0007669"/>
    <property type="project" value="UniProtKB-KW"/>
</dbReference>
<dbReference type="EMBL" id="FIZY01000146">
    <property type="protein sequence ID" value="CZF87103.1"/>
    <property type="molecule type" value="Genomic_DNA"/>
</dbReference>
<gene>
    <name evidence="6" type="ORF">GMA8713_05149</name>
</gene>
<evidence type="ECO:0000313" key="6">
    <source>
        <dbReference type="EMBL" id="CZF87103.1"/>
    </source>
</evidence>
<dbReference type="AlphaFoldDB" id="A0A128FJY6"/>
<feature type="transmembrane region" description="Helical" evidence="4">
    <location>
        <begin position="59"/>
        <end position="86"/>
    </location>
</feature>
<dbReference type="InterPro" id="IPR001876">
    <property type="entry name" value="Znf_RanBP2"/>
</dbReference>
<keyword evidence="3" id="KW-0862">Zinc</keyword>
<proteinExistence type="predicted"/>
<protein>
    <recommendedName>
        <fullName evidence="5">RanBP2-type domain-containing protein</fullName>
    </recommendedName>
</protein>
<dbReference type="PROSITE" id="PS01358">
    <property type="entry name" value="ZF_RANBP2_1"/>
    <property type="match status" value="1"/>
</dbReference>
<evidence type="ECO:0000313" key="7">
    <source>
        <dbReference type="Proteomes" id="UP000073601"/>
    </source>
</evidence>
<evidence type="ECO:0000256" key="4">
    <source>
        <dbReference type="SAM" id="Phobius"/>
    </source>
</evidence>
<keyword evidence="7" id="KW-1185">Reference proteome</keyword>
<keyword evidence="1" id="KW-0479">Metal-binding</keyword>
<keyword evidence="4" id="KW-0472">Membrane</keyword>
<name>A0A128FJY6_9GAMM</name>